<evidence type="ECO:0000256" key="6">
    <source>
        <dbReference type="ARBA" id="ARBA00022822"/>
    </source>
</evidence>
<organism evidence="11 12">
    <name type="scientific">Actomonas aquatica</name>
    <dbReference type="NCBI Taxonomy" id="2866162"/>
    <lineage>
        <taxon>Bacteria</taxon>
        <taxon>Pseudomonadati</taxon>
        <taxon>Verrucomicrobiota</taxon>
        <taxon>Opitutia</taxon>
        <taxon>Opitutales</taxon>
        <taxon>Opitutaceae</taxon>
        <taxon>Actomonas</taxon>
    </lineage>
</organism>
<dbReference type="GO" id="GO:0016853">
    <property type="term" value="F:isomerase activity"/>
    <property type="evidence" value="ECO:0007669"/>
    <property type="project" value="UniProtKB-KW"/>
</dbReference>
<evidence type="ECO:0000256" key="3">
    <source>
        <dbReference type="ARBA" id="ARBA00012572"/>
    </source>
</evidence>
<keyword evidence="7 9" id="KW-0057">Aromatic amino acid biosynthesis</keyword>
<dbReference type="EMBL" id="CP139781">
    <property type="protein sequence ID" value="WRQ87986.1"/>
    <property type="molecule type" value="Genomic_DNA"/>
</dbReference>
<evidence type="ECO:0000256" key="1">
    <source>
        <dbReference type="ARBA" id="ARBA00001164"/>
    </source>
</evidence>
<evidence type="ECO:0000256" key="7">
    <source>
        <dbReference type="ARBA" id="ARBA00023141"/>
    </source>
</evidence>
<evidence type="ECO:0000313" key="11">
    <source>
        <dbReference type="EMBL" id="WRQ87986.1"/>
    </source>
</evidence>
<accession>A0ABZ1C8G4</accession>
<dbReference type="EC" id="5.3.1.24" evidence="3 9"/>
<keyword evidence="6 9" id="KW-0822">Tryptophan biosynthesis</keyword>
<dbReference type="Pfam" id="PF00697">
    <property type="entry name" value="PRAI"/>
    <property type="match status" value="1"/>
</dbReference>
<evidence type="ECO:0000256" key="8">
    <source>
        <dbReference type="ARBA" id="ARBA00023235"/>
    </source>
</evidence>
<dbReference type="CDD" id="cd00405">
    <property type="entry name" value="PRAI"/>
    <property type="match status" value="1"/>
</dbReference>
<gene>
    <name evidence="9" type="primary">trpF</name>
    <name evidence="11" type="ORF">K1X11_001105</name>
</gene>
<keyword evidence="8 9" id="KW-0413">Isomerase</keyword>
<evidence type="ECO:0000256" key="5">
    <source>
        <dbReference type="ARBA" id="ARBA00022605"/>
    </source>
</evidence>
<dbReference type="InterPro" id="IPR001240">
    <property type="entry name" value="PRAI_dom"/>
</dbReference>
<dbReference type="Gene3D" id="3.20.20.70">
    <property type="entry name" value="Aldolase class I"/>
    <property type="match status" value="1"/>
</dbReference>
<keyword evidence="5 9" id="KW-0028">Amino-acid biosynthesis</keyword>
<proteinExistence type="inferred from homology"/>
<dbReference type="HAMAP" id="MF_00135">
    <property type="entry name" value="PRAI"/>
    <property type="match status" value="1"/>
</dbReference>
<protein>
    <recommendedName>
        <fullName evidence="4 9">N-(5'-phosphoribosyl)anthranilate isomerase</fullName>
        <shortName evidence="9">PRAI</shortName>
        <ecNumber evidence="3 9">5.3.1.24</ecNumber>
    </recommendedName>
</protein>
<comment type="catalytic activity">
    <reaction evidence="1 9">
        <text>N-(5-phospho-beta-D-ribosyl)anthranilate = 1-(2-carboxyphenylamino)-1-deoxy-D-ribulose 5-phosphate</text>
        <dbReference type="Rhea" id="RHEA:21540"/>
        <dbReference type="ChEBI" id="CHEBI:18277"/>
        <dbReference type="ChEBI" id="CHEBI:58613"/>
        <dbReference type="EC" id="5.3.1.24"/>
    </reaction>
</comment>
<evidence type="ECO:0000259" key="10">
    <source>
        <dbReference type="Pfam" id="PF00697"/>
    </source>
</evidence>
<dbReference type="Proteomes" id="UP000738431">
    <property type="component" value="Chromosome"/>
</dbReference>
<feature type="domain" description="N-(5'phosphoribosyl) anthranilate isomerase (PRAI)" evidence="10">
    <location>
        <begin position="8"/>
        <end position="209"/>
    </location>
</feature>
<dbReference type="InterPro" id="IPR013785">
    <property type="entry name" value="Aldolase_TIM"/>
</dbReference>
<dbReference type="PANTHER" id="PTHR42894:SF1">
    <property type="entry name" value="N-(5'-PHOSPHORIBOSYL)ANTHRANILATE ISOMERASE"/>
    <property type="match status" value="1"/>
</dbReference>
<evidence type="ECO:0000313" key="12">
    <source>
        <dbReference type="Proteomes" id="UP000738431"/>
    </source>
</evidence>
<sequence>MIDGVRLKVCGLTTLVDAEYADRAGADCLGFILYPKSPRYVSLRQFCDMAPRLPEGRKRVAVMVEPEASALADVLAAGFDRVQIHFRLEVGAEQVAAWSTQVGRERLWFAPKLPPEVDVPGWILSAADTILMDTFHRGGFGGSGQVGDWSKFQRHQAAHPQHTWVLAGGLNPANIGEAICSAGARFVDANSGIETAPGIKDHAKLRAFILAIHRAREAALKAT</sequence>
<reference evidence="11 12" key="1">
    <citation type="submission" date="2023-12" db="EMBL/GenBank/DDBJ databases">
        <title>Description of an unclassified Opitutus bacterium of Verrucomicrobiota.</title>
        <authorList>
            <person name="Zhang D.-F."/>
        </authorList>
    </citation>
    <scope>NUCLEOTIDE SEQUENCE [LARGE SCALE GENOMIC DNA]</scope>
    <source>
        <strain evidence="11 12">WL0086</strain>
    </source>
</reference>
<dbReference type="InterPro" id="IPR044643">
    <property type="entry name" value="TrpF_fam"/>
</dbReference>
<dbReference type="SUPFAM" id="SSF51366">
    <property type="entry name" value="Ribulose-phoshate binding barrel"/>
    <property type="match status" value="1"/>
</dbReference>
<name>A0ABZ1C8G4_9BACT</name>
<dbReference type="InterPro" id="IPR011060">
    <property type="entry name" value="RibuloseP-bd_barrel"/>
</dbReference>
<evidence type="ECO:0000256" key="9">
    <source>
        <dbReference type="HAMAP-Rule" id="MF_00135"/>
    </source>
</evidence>
<dbReference type="PANTHER" id="PTHR42894">
    <property type="entry name" value="N-(5'-PHOSPHORIBOSYL)ANTHRANILATE ISOMERASE"/>
    <property type="match status" value="1"/>
</dbReference>
<comment type="pathway">
    <text evidence="2 9">Amino-acid biosynthesis; L-tryptophan biosynthesis; L-tryptophan from chorismate: step 3/5.</text>
</comment>
<evidence type="ECO:0000256" key="2">
    <source>
        <dbReference type="ARBA" id="ARBA00004664"/>
    </source>
</evidence>
<evidence type="ECO:0000256" key="4">
    <source>
        <dbReference type="ARBA" id="ARBA00022272"/>
    </source>
</evidence>
<comment type="similarity">
    <text evidence="9">Belongs to the TrpF family.</text>
</comment>
<dbReference type="RefSeq" id="WP_221028979.1">
    <property type="nucleotide sequence ID" value="NZ_CP139781.1"/>
</dbReference>
<keyword evidence="12" id="KW-1185">Reference proteome</keyword>